<sequence length="158" mass="17201">MSNTVIQTVEDPMRCELSRKPNPKPKSQTGGAGSDCILKRFSQWLWPAWMMAGPETRDSLTDSTNRATKKTSTFISTSTSSSPTSASASDTKWGSTCDRQKPRCSHCLDQQILCFYVAPPVRRSTTMKRAAVSAATKARAAHVEVVNSNSTSRGLLAN</sequence>
<dbReference type="EMBL" id="MSFL01000023">
    <property type="protein sequence ID" value="PWY74339.1"/>
    <property type="molecule type" value="Genomic_DNA"/>
</dbReference>
<dbReference type="GO" id="GO:0003677">
    <property type="term" value="F:DNA binding"/>
    <property type="evidence" value="ECO:0007669"/>
    <property type="project" value="UniProtKB-KW"/>
</dbReference>
<reference evidence="6 7" key="1">
    <citation type="submission" date="2016-12" db="EMBL/GenBank/DDBJ databases">
        <title>The genomes of Aspergillus section Nigri reveals drivers in fungal speciation.</title>
        <authorList>
            <consortium name="DOE Joint Genome Institute"/>
            <person name="Vesth T.C."/>
            <person name="Nybo J."/>
            <person name="Theobald S."/>
            <person name="Brandl J."/>
            <person name="Frisvad J.C."/>
            <person name="Nielsen K.F."/>
            <person name="Lyhne E.K."/>
            <person name="Kogle M.E."/>
            <person name="Kuo A."/>
            <person name="Riley R."/>
            <person name="Clum A."/>
            <person name="Nolan M."/>
            <person name="Lipzen A."/>
            <person name="Salamov A."/>
            <person name="Henrissat B."/>
            <person name="Wiebenga A."/>
            <person name="De Vries R.P."/>
            <person name="Grigoriev I.V."/>
            <person name="Mortensen U.H."/>
            <person name="Andersen M.R."/>
            <person name="Baker S.E."/>
        </authorList>
    </citation>
    <scope>NUCLEOTIDE SEQUENCE [LARGE SCALE GENOMIC DNA]</scope>
    <source>
        <strain evidence="6 7">CBS 117.55</strain>
    </source>
</reference>
<keyword evidence="7" id="KW-1185">Reference proteome</keyword>
<dbReference type="Proteomes" id="UP000247233">
    <property type="component" value="Unassembled WGS sequence"/>
</dbReference>
<keyword evidence="1" id="KW-0805">Transcription regulation</keyword>
<evidence type="ECO:0000256" key="2">
    <source>
        <dbReference type="ARBA" id="ARBA00023125"/>
    </source>
</evidence>
<comment type="caution">
    <text evidence="6">The sequence shown here is derived from an EMBL/GenBank/DDBJ whole genome shotgun (WGS) entry which is preliminary data.</text>
</comment>
<dbReference type="Gene3D" id="4.10.240.10">
    <property type="entry name" value="Zn(2)-C6 fungal-type DNA-binding domain"/>
    <property type="match status" value="1"/>
</dbReference>
<gene>
    <name evidence="6" type="ORF">BO70DRAFT_364314</name>
</gene>
<feature type="region of interest" description="Disordered" evidence="5">
    <location>
        <begin position="55"/>
        <end position="95"/>
    </location>
</feature>
<dbReference type="VEuPathDB" id="FungiDB:BO70DRAFT_364314"/>
<dbReference type="AlphaFoldDB" id="A0A317VL89"/>
<dbReference type="OrthoDB" id="4427833at2759"/>
<evidence type="ECO:0008006" key="8">
    <source>
        <dbReference type="Google" id="ProtNLM"/>
    </source>
</evidence>
<organism evidence="6 7">
    <name type="scientific">Aspergillus heteromorphus CBS 117.55</name>
    <dbReference type="NCBI Taxonomy" id="1448321"/>
    <lineage>
        <taxon>Eukaryota</taxon>
        <taxon>Fungi</taxon>
        <taxon>Dikarya</taxon>
        <taxon>Ascomycota</taxon>
        <taxon>Pezizomycotina</taxon>
        <taxon>Eurotiomycetes</taxon>
        <taxon>Eurotiomycetidae</taxon>
        <taxon>Eurotiales</taxon>
        <taxon>Aspergillaceae</taxon>
        <taxon>Aspergillus</taxon>
        <taxon>Aspergillus subgen. Circumdati</taxon>
    </lineage>
</organism>
<accession>A0A317VL89</accession>
<evidence type="ECO:0000313" key="6">
    <source>
        <dbReference type="EMBL" id="PWY74339.1"/>
    </source>
</evidence>
<evidence type="ECO:0000256" key="1">
    <source>
        <dbReference type="ARBA" id="ARBA00023015"/>
    </source>
</evidence>
<protein>
    <recommendedName>
        <fullName evidence="8">Zn(2)-C6 fungal-type domain-containing protein</fullName>
    </recommendedName>
</protein>
<keyword evidence="3" id="KW-0804">Transcription</keyword>
<feature type="region of interest" description="Disordered" evidence="5">
    <location>
        <begin position="1"/>
        <end position="34"/>
    </location>
</feature>
<dbReference type="GO" id="GO:0000981">
    <property type="term" value="F:DNA-binding transcription factor activity, RNA polymerase II-specific"/>
    <property type="evidence" value="ECO:0007669"/>
    <property type="project" value="InterPro"/>
</dbReference>
<keyword evidence="2" id="KW-0238">DNA-binding</keyword>
<dbReference type="RefSeq" id="XP_025396986.1">
    <property type="nucleotide sequence ID" value="XM_025543779.1"/>
</dbReference>
<dbReference type="GO" id="GO:0008270">
    <property type="term" value="F:zinc ion binding"/>
    <property type="evidence" value="ECO:0007669"/>
    <property type="project" value="InterPro"/>
</dbReference>
<evidence type="ECO:0000256" key="5">
    <source>
        <dbReference type="SAM" id="MobiDB-lite"/>
    </source>
</evidence>
<evidence type="ECO:0000256" key="4">
    <source>
        <dbReference type="ARBA" id="ARBA00023242"/>
    </source>
</evidence>
<keyword evidence="4" id="KW-0539">Nucleus</keyword>
<evidence type="ECO:0000256" key="3">
    <source>
        <dbReference type="ARBA" id="ARBA00023163"/>
    </source>
</evidence>
<name>A0A317VL89_9EURO</name>
<dbReference type="GeneID" id="37066016"/>
<feature type="compositionally biased region" description="Low complexity" evidence="5">
    <location>
        <begin position="70"/>
        <end position="92"/>
    </location>
</feature>
<evidence type="ECO:0000313" key="7">
    <source>
        <dbReference type="Proteomes" id="UP000247233"/>
    </source>
</evidence>
<proteinExistence type="predicted"/>
<dbReference type="InterPro" id="IPR036864">
    <property type="entry name" value="Zn2-C6_fun-type_DNA-bd_sf"/>
</dbReference>